<evidence type="ECO:0000313" key="4">
    <source>
        <dbReference type="Proteomes" id="UP001265550"/>
    </source>
</evidence>
<keyword evidence="2" id="KW-0472">Membrane</keyword>
<accession>A0ABU1VJA9</accession>
<comment type="caution">
    <text evidence="3">The sequence shown here is derived from an EMBL/GenBank/DDBJ whole genome shotgun (WGS) entry which is preliminary data.</text>
</comment>
<feature type="transmembrane region" description="Helical" evidence="2">
    <location>
        <begin position="76"/>
        <end position="97"/>
    </location>
</feature>
<keyword evidence="2" id="KW-1133">Transmembrane helix</keyword>
<reference evidence="3 4" key="1">
    <citation type="submission" date="2023-07" db="EMBL/GenBank/DDBJ databases">
        <title>Sorghum-associated microbial communities from plants grown in Nebraska, USA.</title>
        <authorList>
            <person name="Schachtman D."/>
        </authorList>
    </citation>
    <scope>NUCLEOTIDE SEQUENCE [LARGE SCALE GENOMIC DNA]</scope>
    <source>
        <strain evidence="3 4">BE240</strain>
    </source>
</reference>
<organism evidence="3 4">
    <name type="scientific">Hydrogenophaga laconesensis</name>
    <dbReference type="NCBI Taxonomy" id="1805971"/>
    <lineage>
        <taxon>Bacteria</taxon>
        <taxon>Pseudomonadati</taxon>
        <taxon>Pseudomonadota</taxon>
        <taxon>Betaproteobacteria</taxon>
        <taxon>Burkholderiales</taxon>
        <taxon>Comamonadaceae</taxon>
        <taxon>Hydrogenophaga</taxon>
    </lineage>
</organism>
<feature type="region of interest" description="Disordered" evidence="1">
    <location>
        <begin position="180"/>
        <end position="275"/>
    </location>
</feature>
<dbReference type="Proteomes" id="UP001265550">
    <property type="component" value="Unassembled WGS sequence"/>
</dbReference>
<name>A0ABU1VJA9_9BURK</name>
<evidence type="ECO:0000313" key="3">
    <source>
        <dbReference type="EMBL" id="MDR7097574.1"/>
    </source>
</evidence>
<keyword evidence="2" id="KW-0812">Transmembrane</keyword>
<proteinExistence type="predicted"/>
<keyword evidence="4" id="KW-1185">Reference proteome</keyword>
<dbReference type="RefSeq" id="WP_204734742.1">
    <property type="nucleotide sequence ID" value="NZ_JAVDWE010000034.1"/>
</dbReference>
<sequence length="330" mass="34306">MSQADITRLVVSEAFTLNLGQAVGQGLSASDHTNTLQWRDGKWQGATTLLSRITLKKRSRLLVLKARGTTRVTTRVTTLAGAALALALAGIAIGVLLRQDEPAQASLSPTIPQEPAALPVLKMAESVRTLDEPFQPSAQDKLLVIQTHEGPVPKANSADLPIGAPAAAAQPDQVAALPIGLPKAEPSPLPSTKRAEPVAQSAKTPSSETPKASKDAPKASNEPKPPAVILDVTEERTPKPAGPQPSAPAAGKAAPASVVEPRAASAQPTAQGKGLLAITPDGKYAVFTDTATRLPKQFKIGEKLPNGDMIKSIDVKQGKVFAGAKEYSLE</sequence>
<feature type="compositionally biased region" description="Polar residues" evidence="1">
    <location>
        <begin position="201"/>
        <end position="210"/>
    </location>
</feature>
<evidence type="ECO:0000256" key="1">
    <source>
        <dbReference type="SAM" id="MobiDB-lite"/>
    </source>
</evidence>
<evidence type="ECO:0000256" key="2">
    <source>
        <dbReference type="SAM" id="Phobius"/>
    </source>
</evidence>
<protein>
    <submittedName>
        <fullName evidence="3">Uncharacterized protein</fullName>
    </submittedName>
</protein>
<dbReference type="EMBL" id="JAVDWE010000034">
    <property type="protein sequence ID" value="MDR7097574.1"/>
    <property type="molecule type" value="Genomic_DNA"/>
</dbReference>
<feature type="compositionally biased region" description="Low complexity" evidence="1">
    <location>
        <begin position="247"/>
        <end position="257"/>
    </location>
</feature>
<gene>
    <name evidence="3" type="ORF">J2X09_005350</name>
</gene>